<dbReference type="EMBL" id="JBBUTH010000001">
    <property type="protein sequence ID" value="MEK8048706.1"/>
    <property type="molecule type" value="Genomic_DNA"/>
</dbReference>
<keyword evidence="3" id="KW-1185">Reference proteome</keyword>
<organism evidence="2 3">
    <name type="scientific">Pseudaquabacterium inlustre</name>
    <dbReference type="NCBI Taxonomy" id="2984192"/>
    <lineage>
        <taxon>Bacteria</taxon>
        <taxon>Pseudomonadati</taxon>
        <taxon>Pseudomonadota</taxon>
        <taxon>Betaproteobacteria</taxon>
        <taxon>Burkholderiales</taxon>
        <taxon>Sphaerotilaceae</taxon>
        <taxon>Pseudaquabacterium</taxon>
    </lineage>
</organism>
<accession>A0ABU9CCR8</accession>
<dbReference type="PANTHER" id="PTHR43236">
    <property type="entry name" value="ANTITOXIN HIGA1"/>
    <property type="match status" value="1"/>
</dbReference>
<feature type="domain" description="IrrE N-terminal-like" evidence="1">
    <location>
        <begin position="217"/>
        <end position="295"/>
    </location>
</feature>
<sequence length="369" mass="40639">MAGSEQSLISAARRLLGNPYAHMEQLEESQRGLDAHHRAAMQAVSSIRKVLENPYAHADRLGMSDMPATGAPATTLKNVVPSKKALGNPYAGIEALDEADTAPRSGRPMPIDAKSYGNPYRFVDGQQETRAANAATRTASVRRWKDSEIELKARDLQFRLWRDRVQIWDGKVPADPVELLDASVALDLVGFDFEYVDGLGHMSARGGPIEVAGLIDTAKRVVRVGRHLPTPVRSFTTAHELGHAVLHPSLGTMHRDRPLDGSPQPYDPIEAEANKFATYFLMPANLVRARFEEAFRMSPFVLSDESAFALRGKSLGEVINEVNTQRSLARLLAGVDRFDGRSFVPLHVQFRVSRIAMAIRIEELGLLSA</sequence>
<evidence type="ECO:0000313" key="2">
    <source>
        <dbReference type="EMBL" id="MEK8048706.1"/>
    </source>
</evidence>
<dbReference type="InterPro" id="IPR052345">
    <property type="entry name" value="Rad_response_metalloprotease"/>
</dbReference>
<reference evidence="2 3" key="1">
    <citation type="submission" date="2024-04" db="EMBL/GenBank/DDBJ databases">
        <title>Novel species of the genus Ideonella isolated from streams.</title>
        <authorList>
            <person name="Lu H."/>
        </authorList>
    </citation>
    <scope>NUCLEOTIDE SEQUENCE [LARGE SCALE GENOMIC DNA]</scope>
    <source>
        <strain evidence="2 3">DXS22W</strain>
    </source>
</reference>
<dbReference type="Pfam" id="PF06114">
    <property type="entry name" value="Peptidase_M78"/>
    <property type="match status" value="1"/>
</dbReference>
<proteinExistence type="predicted"/>
<evidence type="ECO:0000313" key="3">
    <source>
        <dbReference type="Proteomes" id="UP001365405"/>
    </source>
</evidence>
<comment type="caution">
    <text evidence="2">The sequence shown here is derived from an EMBL/GenBank/DDBJ whole genome shotgun (WGS) entry which is preliminary data.</text>
</comment>
<dbReference type="RefSeq" id="WP_341408382.1">
    <property type="nucleotide sequence ID" value="NZ_JBBUTH010000001.1"/>
</dbReference>
<dbReference type="InterPro" id="IPR010359">
    <property type="entry name" value="IrrE_HExxH"/>
</dbReference>
<dbReference type="Proteomes" id="UP001365405">
    <property type="component" value="Unassembled WGS sequence"/>
</dbReference>
<dbReference type="PANTHER" id="PTHR43236:SF1">
    <property type="entry name" value="BLL7220 PROTEIN"/>
    <property type="match status" value="1"/>
</dbReference>
<evidence type="ECO:0000259" key="1">
    <source>
        <dbReference type="Pfam" id="PF06114"/>
    </source>
</evidence>
<protein>
    <submittedName>
        <fullName evidence="2">ImmA/IrrE family metallo-endopeptidase</fullName>
    </submittedName>
</protein>
<name>A0ABU9CCR8_9BURK</name>
<gene>
    <name evidence="2" type="ORF">AACH10_00475</name>
</gene>
<dbReference type="Gene3D" id="1.10.10.2910">
    <property type="match status" value="1"/>
</dbReference>